<comment type="caution">
    <text evidence="2">The sequence shown here is derived from an EMBL/GenBank/DDBJ whole genome shotgun (WGS) entry which is preliminary data.</text>
</comment>
<organism evidence="2 3">
    <name type="scientific">Jimgerdemannia flammicorona</name>
    <dbReference type="NCBI Taxonomy" id="994334"/>
    <lineage>
        <taxon>Eukaryota</taxon>
        <taxon>Fungi</taxon>
        <taxon>Fungi incertae sedis</taxon>
        <taxon>Mucoromycota</taxon>
        <taxon>Mucoromycotina</taxon>
        <taxon>Endogonomycetes</taxon>
        <taxon>Endogonales</taxon>
        <taxon>Endogonaceae</taxon>
        <taxon>Jimgerdemannia</taxon>
    </lineage>
</organism>
<keyword evidence="1" id="KW-0812">Transmembrane</keyword>
<dbReference type="AlphaFoldDB" id="A0A433CXG6"/>
<dbReference type="EMBL" id="RBNI01011375">
    <property type="protein sequence ID" value="RUP43265.1"/>
    <property type="molecule type" value="Genomic_DNA"/>
</dbReference>
<accession>A0A433CXG6</accession>
<gene>
    <name evidence="2" type="ORF">BC936DRAFT_137409</name>
</gene>
<keyword evidence="1" id="KW-1133">Transmembrane helix</keyword>
<evidence type="ECO:0000313" key="2">
    <source>
        <dbReference type="EMBL" id="RUP43265.1"/>
    </source>
</evidence>
<evidence type="ECO:0000313" key="3">
    <source>
        <dbReference type="Proteomes" id="UP000268093"/>
    </source>
</evidence>
<name>A0A433CXG6_9FUNG</name>
<keyword evidence="1" id="KW-0472">Membrane</keyword>
<proteinExistence type="predicted"/>
<keyword evidence="3" id="KW-1185">Reference proteome</keyword>
<sequence length="182" mass="20262">MIDNSNKHNRNVFVGRRQLNGSCRSDAILVCSLLTLRLCAHSFAPLTAPPEVLNPIRLVNVFTSSFLSSSPLHSMFRARGVLLLSTSPKQKHNLEVSLKKKRTFYLYRLFAVFASATSLLAISTFCHTIVSATNTHPHRKKHEGLINNDDPMRTANRAAGWSGLVLEALSDCIVVAWLNHHC</sequence>
<dbReference type="Proteomes" id="UP000268093">
    <property type="component" value="Unassembled WGS sequence"/>
</dbReference>
<reference evidence="2 3" key="1">
    <citation type="journal article" date="2018" name="New Phytol.">
        <title>Phylogenomics of Endogonaceae and evolution of mycorrhizas within Mucoromycota.</title>
        <authorList>
            <person name="Chang Y."/>
            <person name="Desiro A."/>
            <person name="Na H."/>
            <person name="Sandor L."/>
            <person name="Lipzen A."/>
            <person name="Clum A."/>
            <person name="Barry K."/>
            <person name="Grigoriev I.V."/>
            <person name="Martin F.M."/>
            <person name="Stajich J.E."/>
            <person name="Smith M.E."/>
            <person name="Bonito G."/>
            <person name="Spatafora J.W."/>
        </authorList>
    </citation>
    <scope>NUCLEOTIDE SEQUENCE [LARGE SCALE GENOMIC DNA]</scope>
    <source>
        <strain evidence="2 3">GMNB39</strain>
    </source>
</reference>
<feature type="transmembrane region" description="Helical" evidence="1">
    <location>
        <begin position="105"/>
        <end position="130"/>
    </location>
</feature>
<protein>
    <submittedName>
        <fullName evidence="2">Uncharacterized protein</fullName>
    </submittedName>
</protein>
<evidence type="ECO:0000256" key="1">
    <source>
        <dbReference type="SAM" id="Phobius"/>
    </source>
</evidence>